<gene>
    <name evidence="1" type="ORF">UFOVP204_30</name>
</gene>
<organism evidence="1">
    <name type="scientific">uncultured Caudovirales phage</name>
    <dbReference type="NCBI Taxonomy" id="2100421"/>
    <lineage>
        <taxon>Viruses</taxon>
        <taxon>Duplodnaviria</taxon>
        <taxon>Heunggongvirae</taxon>
        <taxon>Uroviricota</taxon>
        <taxon>Caudoviricetes</taxon>
        <taxon>Peduoviridae</taxon>
        <taxon>Maltschvirus</taxon>
        <taxon>Maltschvirus maltsch</taxon>
    </lineage>
</organism>
<name>A0A6J7WMW8_9CAUD</name>
<accession>A0A6J7WMW8</accession>
<reference evidence="1" key="1">
    <citation type="submission" date="2020-05" db="EMBL/GenBank/DDBJ databases">
        <authorList>
            <person name="Chiriac C."/>
            <person name="Salcher M."/>
            <person name="Ghai R."/>
            <person name="Kavagutti S V."/>
        </authorList>
    </citation>
    <scope>NUCLEOTIDE SEQUENCE</scope>
</reference>
<proteinExistence type="predicted"/>
<protein>
    <submittedName>
        <fullName evidence="1">Uncharacterized protein</fullName>
    </submittedName>
</protein>
<dbReference type="EMBL" id="LR798257">
    <property type="protein sequence ID" value="CAB5218148.1"/>
    <property type="molecule type" value="Genomic_DNA"/>
</dbReference>
<evidence type="ECO:0000313" key="1">
    <source>
        <dbReference type="EMBL" id="CAB5218148.1"/>
    </source>
</evidence>
<sequence length="171" mass="19736">MTTDYSYVAAYDVRNALWQEIEENGLLDINDYYADGFSEPLLPIIPAQQVPEFNNLLPGKTYIIYDIMQKNYGVQWWMSQETITFEITSTSAAEIQTLNNLISDMFRRYDSSAKDINLKLNPESPYNFHYFRLVSADPVQSFQTEGGLMMGVISLDYSYSRDLDPVTGRYL</sequence>